<proteinExistence type="predicted"/>
<dbReference type="Proteomes" id="UP000789739">
    <property type="component" value="Unassembled WGS sequence"/>
</dbReference>
<accession>A0A9N9FET9</accession>
<protein>
    <submittedName>
        <fullName evidence="2">5567_t:CDS:1</fullName>
    </submittedName>
</protein>
<keyword evidence="3" id="KW-1185">Reference proteome</keyword>
<dbReference type="EMBL" id="CAJVPI010000389">
    <property type="protein sequence ID" value="CAG8528670.1"/>
    <property type="molecule type" value="Genomic_DNA"/>
</dbReference>
<evidence type="ECO:0000313" key="2">
    <source>
        <dbReference type="EMBL" id="CAG8528670.1"/>
    </source>
</evidence>
<comment type="caution">
    <text evidence="2">The sequence shown here is derived from an EMBL/GenBank/DDBJ whole genome shotgun (WGS) entry which is preliminary data.</text>
</comment>
<reference evidence="2" key="1">
    <citation type="submission" date="2021-06" db="EMBL/GenBank/DDBJ databases">
        <authorList>
            <person name="Kallberg Y."/>
            <person name="Tangrot J."/>
            <person name="Rosling A."/>
        </authorList>
    </citation>
    <scope>NUCLEOTIDE SEQUENCE</scope>
    <source>
        <strain evidence="2">BR232B</strain>
    </source>
</reference>
<evidence type="ECO:0000313" key="3">
    <source>
        <dbReference type="Proteomes" id="UP000789739"/>
    </source>
</evidence>
<sequence>MASFKFLKLLAILAVMFAVLAICSPASNLNKKHDVCPPPPIMHVSGPAGRVAIKSIQNVSWWCNECSPADPVIIELIKNCKDVLFKRRGRNANSGSEDFVVDPKWATVGDKFHFRVTDPVIPVSGNSSKFIVFKIQG</sequence>
<feature type="signal peptide" evidence="1">
    <location>
        <begin position="1"/>
        <end position="21"/>
    </location>
</feature>
<gene>
    <name evidence="2" type="ORF">PBRASI_LOCUS3997</name>
</gene>
<evidence type="ECO:0000256" key="1">
    <source>
        <dbReference type="SAM" id="SignalP"/>
    </source>
</evidence>
<name>A0A9N9FET9_9GLOM</name>
<keyword evidence="1" id="KW-0732">Signal</keyword>
<dbReference type="AlphaFoldDB" id="A0A9N9FET9"/>
<feature type="chain" id="PRO_5040133811" evidence="1">
    <location>
        <begin position="22"/>
        <end position="137"/>
    </location>
</feature>
<organism evidence="2 3">
    <name type="scientific">Paraglomus brasilianum</name>
    <dbReference type="NCBI Taxonomy" id="144538"/>
    <lineage>
        <taxon>Eukaryota</taxon>
        <taxon>Fungi</taxon>
        <taxon>Fungi incertae sedis</taxon>
        <taxon>Mucoromycota</taxon>
        <taxon>Glomeromycotina</taxon>
        <taxon>Glomeromycetes</taxon>
        <taxon>Paraglomerales</taxon>
        <taxon>Paraglomeraceae</taxon>
        <taxon>Paraglomus</taxon>
    </lineage>
</organism>